<keyword evidence="6" id="KW-1185">Reference proteome</keyword>
<dbReference type="CDD" id="cd07377">
    <property type="entry name" value="WHTH_GntR"/>
    <property type="match status" value="1"/>
</dbReference>
<dbReference type="Proteomes" id="UP001500051">
    <property type="component" value="Unassembled WGS sequence"/>
</dbReference>
<dbReference type="SMART" id="SM00895">
    <property type="entry name" value="FCD"/>
    <property type="match status" value="1"/>
</dbReference>
<evidence type="ECO:0000313" key="5">
    <source>
        <dbReference type="EMBL" id="GAA3706412.1"/>
    </source>
</evidence>
<comment type="caution">
    <text evidence="5">The sequence shown here is derived from an EMBL/GenBank/DDBJ whole genome shotgun (WGS) entry which is preliminary data.</text>
</comment>
<dbReference type="PANTHER" id="PTHR43537">
    <property type="entry name" value="TRANSCRIPTIONAL REGULATOR, GNTR FAMILY"/>
    <property type="match status" value="1"/>
</dbReference>
<dbReference type="InterPro" id="IPR036388">
    <property type="entry name" value="WH-like_DNA-bd_sf"/>
</dbReference>
<dbReference type="RefSeq" id="WP_344812719.1">
    <property type="nucleotide sequence ID" value="NZ_BAAAYX010000009.1"/>
</dbReference>
<accession>A0ABP7DJ54</accession>
<evidence type="ECO:0000256" key="2">
    <source>
        <dbReference type="ARBA" id="ARBA00023125"/>
    </source>
</evidence>
<dbReference type="Pfam" id="PF00392">
    <property type="entry name" value="GntR"/>
    <property type="match status" value="1"/>
</dbReference>
<dbReference type="EMBL" id="BAAAYX010000009">
    <property type="protein sequence ID" value="GAA3706412.1"/>
    <property type="molecule type" value="Genomic_DNA"/>
</dbReference>
<keyword evidence="1" id="KW-0805">Transcription regulation</keyword>
<dbReference type="Gene3D" id="1.10.10.10">
    <property type="entry name" value="Winged helix-like DNA-binding domain superfamily/Winged helix DNA-binding domain"/>
    <property type="match status" value="1"/>
</dbReference>
<dbReference type="SUPFAM" id="SSF46785">
    <property type="entry name" value="Winged helix' DNA-binding domain"/>
    <property type="match status" value="1"/>
</dbReference>
<keyword evidence="2" id="KW-0238">DNA-binding</keyword>
<evidence type="ECO:0000259" key="4">
    <source>
        <dbReference type="PROSITE" id="PS50949"/>
    </source>
</evidence>
<dbReference type="SMART" id="SM00345">
    <property type="entry name" value="HTH_GNTR"/>
    <property type="match status" value="1"/>
</dbReference>
<evidence type="ECO:0000256" key="3">
    <source>
        <dbReference type="ARBA" id="ARBA00023163"/>
    </source>
</evidence>
<proteinExistence type="predicted"/>
<organism evidence="5 6">
    <name type="scientific">Microlunatus aurantiacus</name>
    <dbReference type="NCBI Taxonomy" id="446786"/>
    <lineage>
        <taxon>Bacteria</taxon>
        <taxon>Bacillati</taxon>
        <taxon>Actinomycetota</taxon>
        <taxon>Actinomycetes</taxon>
        <taxon>Propionibacteriales</taxon>
        <taxon>Propionibacteriaceae</taxon>
        <taxon>Microlunatus</taxon>
    </lineage>
</organism>
<feature type="domain" description="HTH gntR-type" evidence="4">
    <location>
        <begin position="11"/>
        <end position="78"/>
    </location>
</feature>
<dbReference type="InterPro" id="IPR008920">
    <property type="entry name" value="TF_FadR/GntR_C"/>
</dbReference>
<name>A0ABP7DJ54_9ACTN</name>
<gene>
    <name evidence="5" type="ORF">GCM10022204_25250</name>
</gene>
<dbReference type="Pfam" id="PF07729">
    <property type="entry name" value="FCD"/>
    <property type="match status" value="1"/>
</dbReference>
<evidence type="ECO:0000256" key="1">
    <source>
        <dbReference type="ARBA" id="ARBA00023015"/>
    </source>
</evidence>
<keyword evidence="3" id="KW-0804">Transcription</keyword>
<dbReference type="SUPFAM" id="SSF48008">
    <property type="entry name" value="GntR ligand-binding domain-like"/>
    <property type="match status" value="1"/>
</dbReference>
<dbReference type="InterPro" id="IPR000524">
    <property type="entry name" value="Tscrpt_reg_HTH_GntR"/>
</dbReference>
<protein>
    <submittedName>
        <fullName evidence="5">GntR family transcriptional regulator</fullName>
    </submittedName>
</protein>
<dbReference type="PANTHER" id="PTHR43537:SF45">
    <property type="entry name" value="GNTR FAMILY REGULATORY PROTEIN"/>
    <property type="match status" value="1"/>
</dbReference>
<dbReference type="PROSITE" id="PS50949">
    <property type="entry name" value="HTH_GNTR"/>
    <property type="match status" value="1"/>
</dbReference>
<sequence length="232" mass="25640">MTELDEALYAPSLLEVTTRRLRDEILSGDLAPGQRLVEEQIRQRFAISRAPLREALRTLANQGLVEHLPRRGTRVTELSTQDVDQLFALRSLLERHAIETTFPLAGTHDGDPLASVRGHLDQMRRADQIGDDLAKDDAHRAFHAAVVALAGNRQLDLALEPILLRLQRPMAANLRREAAVLGTAAGIERHERLLLALESNDRRRILAELDDHGGRQFLAPESAPPGLAALPG</sequence>
<evidence type="ECO:0000313" key="6">
    <source>
        <dbReference type="Proteomes" id="UP001500051"/>
    </source>
</evidence>
<dbReference type="Gene3D" id="1.20.120.530">
    <property type="entry name" value="GntR ligand-binding domain-like"/>
    <property type="match status" value="1"/>
</dbReference>
<dbReference type="InterPro" id="IPR036390">
    <property type="entry name" value="WH_DNA-bd_sf"/>
</dbReference>
<dbReference type="InterPro" id="IPR011711">
    <property type="entry name" value="GntR_C"/>
</dbReference>
<reference evidence="6" key="1">
    <citation type="journal article" date="2019" name="Int. J. Syst. Evol. Microbiol.">
        <title>The Global Catalogue of Microorganisms (GCM) 10K type strain sequencing project: providing services to taxonomists for standard genome sequencing and annotation.</title>
        <authorList>
            <consortium name="The Broad Institute Genomics Platform"/>
            <consortium name="The Broad Institute Genome Sequencing Center for Infectious Disease"/>
            <person name="Wu L."/>
            <person name="Ma J."/>
        </authorList>
    </citation>
    <scope>NUCLEOTIDE SEQUENCE [LARGE SCALE GENOMIC DNA]</scope>
    <source>
        <strain evidence="6">JCM 16548</strain>
    </source>
</reference>